<proteinExistence type="predicted"/>
<keyword evidence="2" id="KW-0808">Transferase</keyword>
<dbReference type="EMBL" id="KZ805325">
    <property type="protein sequence ID" value="PVI04009.1"/>
    <property type="molecule type" value="Genomic_DNA"/>
</dbReference>
<dbReference type="STRING" id="97972.A0A2V1E166"/>
<dbReference type="AlphaFoldDB" id="A0A2V1E166"/>
<dbReference type="PANTHER" id="PTHR42791">
    <property type="entry name" value="GNAT FAMILY ACETYLTRANSFERASE"/>
    <property type="match status" value="1"/>
</dbReference>
<sequence>MAITIREASDADIPRFVETEIAAYSATPSASGTVLFPGPFPPEGLQIRIQQTIESRKELAAKFMVAIDEATGEQMAFSKWCFYKTEEDVKSAPPRIIPSGPGINTEACQAFYGDVIEKKKQIMGSSPHVYLRMMHTHPKYQKRGAASALLRWGLQRADELNLPTYLESSATAQSLYRKHGFRDVASVDLDLTPFGGDGLVHSAPFFGCHPLQWRALRKIILNSSQMSDNSSAELTSLCVEVEI</sequence>
<dbReference type="GO" id="GO:0016747">
    <property type="term" value="F:acyltransferase activity, transferring groups other than amino-acyl groups"/>
    <property type="evidence" value="ECO:0007669"/>
    <property type="project" value="InterPro"/>
</dbReference>
<evidence type="ECO:0000313" key="3">
    <source>
        <dbReference type="Proteomes" id="UP000244855"/>
    </source>
</evidence>
<dbReference type="InterPro" id="IPR016181">
    <property type="entry name" value="Acyl_CoA_acyltransferase"/>
</dbReference>
<dbReference type="OrthoDB" id="410198at2759"/>
<reference evidence="2 3" key="1">
    <citation type="journal article" date="2018" name="Sci. Rep.">
        <title>Comparative genomics provides insights into the lifestyle and reveals functional heterogeneity of dark septate endophytic fungi.</title>
        <authorList>
            <person name="Knapp D.G."/>
            <person name="Nemeth J.B."/>
            <person name="Barry K."/>
            <person name="Hainaut M."/>
            <person name="Henrissat B."/>
            <person name="Johnson J."/>
            <person name="Kuo A."/>
            <person name="Lim J.H.P."/>
            <person name="Lipzen A."/>
            <person name="Nolan M."/>
            <person name="Ohm R.A."/>
            <person name="Tamas L."/>
            <person name="Grigoriev I.V."/>
            <person name="Spatafora J.W."/>
            <person name="Nagy L.G."/>
            <person name="Kovacs G.M."/>
        </authorList>
    </citation>
    <scope>NUCLEOTIDE SEQUENCE [LARGE SCALE GENOMIC DNA]</scope>
    <source>
        <strain evidence="2 3">DSE2036</strain>
    </source>
</reference>
<keyword evidence="2" id="KW-0012">Acyltransferase</keyword>
<dbReference type="CDD" id="cd04301">
    <property type="entry name" value="NAT_SF"/>
    <property type="match status" value="1"/>
</dbReference>
<name>A0A2V1E166_9PLEO</name>
<accession>A0A2V1E166</accession>
<protein>
    <submittedName>
        <fullName evidence="2">Acyl-CoA N-acyltransferase</fullName>
    </submittedName>
</protein>
<dbReference type="Pfam" id="PF13508">
    <property type="entry name" value="Acetyltransf_7"/>
    <property type="match status" value="1"/>
</dbReference>
<keyword evidence="3" id="KW-1185">Reference proteome</keyword>
<evidence type="ECO:0000259" key="1">
    <source>
        <dbReference type="PROSITE" id="PS51186"/>
    </source>
</evidence>
<dbReference type="Proteomes" id="UP000244855">
    <property type="component" value="Unassembled WGS sequence"/>
</dbReference>
<organism evidence="2 3">
    <name type="scientific">Periconia macrospinosa</name>
    <dbReference type="NCBI Taxonomy" id="97972"/>
    <lineage>
        <taxon>Eukaryota</taxon>
        <taxon>Fungi</taxon>
        <taxon>Dikarya</taxon>
        <taxon>Ascomycota</taxon>
        <taxon>Pezizomycotina</taxon>
        <taxon>Dothideomycetes</taxon>
        <taxon>Pleosporomycetidae</taxon>
        <taxon>Pleosporales</taxon>
        <taxon>Massarineae</taxon>
        <taxon>Periconiaceae</taxon>
        <taxon>Periconia</taxon>
    </lineage>
</organism>
<dbReference type="PROSITE" id="PS51186">
    <property type="entry name" value="GNAT"/>
    <property type="match status" value="1"/>
</dbReference>
<gene>
    <name evidence="2" type="ORF">DM02DRAFT_726104</name>
</gene>
<dbReference type="Gene3D" id="3.40.630.30">
    <property type="match status" value="1"/>
</dbReference>
<dbReference type="SUPFAM" id="SSF55729">
    <property type="entry name" value="Acyl-CoA N-acyltransferases (Nat)"/>
    <property type="match status" value="1"/>
</dbReference>
<dbReference type="InterPro" id="IPR000182">
    <property type="entry name" value="GNAT_dom"/>
</dbReference>
<evidence type="ECO:0000313" key="2">
    <source>
        <dbReference type="EMBL" id="PVI04009.1"/>
    </source>
</evidence>
<dbReference type="InterPro" id="IPR052523">
    <property type="entry name" value="Trichothecene_AcTrans"/>
</dbReference>
<dbReference type="PANTHER" id="PTHR42791:SF14">
    <property type="entry name" value="N-ACETYLTRANSFERASE DOMAIN-CONTAINING PROTEIN"/>
    <property type="match status" value="1"/>
</dbReference>
<feature type="domain" description="N-acetyltransferase" evidence="1">
    <location>
        <begin position="3"/>
        <end position="204"/>
    </location>
</feature>